<evidence type="ECO:0000313" key="1">
    <source>
        <dbReference type="EMBL" id="KAK3586763.1"/>
    </source>
</evidence>
<name>A0AAE0S850_9BIVA</name>
<keyword evidence="2" id="KW-1185">Reference proteome</keyword>
<sequence length="117" mass="13559">MKDTVLDIDSEYYPSSFTCDTPELHKKIQCKQFAISERFHFASDKGYICSEKLDIKQKKGEADWLYHIATGLKEGENVISYVSSGNIDISIHILIVSLYLPRKDDDKFKNREKTTYN</sequence>
<accession>A0AAE0S850</accession>
<reference evidence="1" key="3">
    <citation type="submission" date="2023-05" db="EMBL/GenBank/DDBJ databases">
        <authorList>
            <person name="Smith C.H."/>
        </authorList>
    </citation>
    <scope>NUCLEOTIDE SEQUENCE</scope>
    <source>
        <strain evidence="1">CHS0354</strain>
        <tissue evidence="1">Mantle</tissue>
    </source>
</reference>
<evidence type="ECO:0000313" key="2">
    <source>
        <dbReference type="Proteomes" id="UP001195483"/>
    </source>
</evidence>
<reference evidence="1" key="1">
    <citation type="journal article" date="2021" name="Genome Biol. Evol.">
        <title>A High-Quality Reference Genome for a Parasitic Bivalve with Doubly Uniparental Inheritance (Bivalvia: Unionida).</title>
        <authorList>
            <person name="Smith C.H."/>
        </authorList>
    </citation>
    <scope>NUCLEOTIDE SEQUENCE</scope>
    <source>
        <strain evidence="1">CHS0354</strain>
    </source>
</reference>
<gene>
    <name evidence="1" type="ORF">CHS0354_023492</name>
</gene>
<proteinExistence type="predicted"/>
<comment type="caution">
    <text evidence="1">The sequence shown here is derived from an EMBL/GenBank/DDBJ whole genome shotgun (WGS) entry which is preliminary data.</text>
</comment>
<reference evidence="1" key="2">
    <citation type="journal article" date="2021" name="Genome Biol. Evol.">
        <title>Developing a high-quality reference genome for a parasitic bivalve with doubly uniparental inheritance (Bivalvia: Unionida).</title>
        <authorList>
            <person name="Smith C.H."/>
        </authorList>
    </citation>
    <scope>NUCLEOTIDE SEQUENCE</scope>
    <source>
        <strain evidence="1">CHS0354</strain>
        <tissue evidence="1">Mantle</tissue>
    </source>
</reference>
<protein>
    <submittedName>
        <fullName evidence="1">Uncharacterized protein</fullName>
    </submittedName>
</protein>
<dbReference type="Proteomes" id="UP001195483">
    <property type="component" value="Unassembled WGS sequence"/>
</dbReference>
<organism evidence="1 2">
    <name type="scientific">Potamilus streckersoni</name>
    <dbReference type="NCBI Taxonomy" id="2493646"/>
    <lineage>
        <taxon>Eukaryota</taxon>
        <taxon>Metazoa</taxon>
        <taxon>Spiralia</taxon>
        <taxon>Lophotrochozoa</taxon>
        <taxon>Mollusca</taxon>
        <taxon>Bivalvia</taxon>
        <taxon>Autobranchia</taxon>
        <taxon>Heteroconchia</taxon>
        <taxon>Palaeoheterodonta</taxon>
        <taxon>Unionida</taxon>
        <taxon>Unionoidea</taxon>
        <taxon>Unionidae</taxon>
        <taxon>Ambleminae</taxon>
        <taxon>Lampsilini</taxon>
        <taxon>Potamilus</taxon>
    </lineage>
</organism>
<dbReference type="AlphaFoldDB" id="A0AAE0S850"/>
<dbReference type="EMBL" id="JAEAOA010001416">
    <property type="protein sequence ID" value="KAK3586763.1"/>
    <property type="molecule type" value="Genomic_DNA"/>
</dbReference>